<comment type="caution">
    <text evidence="1">The sequence shown here is derived from an EMBL/GenBank/DDBJ whole genome shotgun (WGS) entry which is preliminary data.</text>
</comment>
<name>A0ACB6V092_9ASCO</name>
<accession>A0ACB6V092</accession>
<dbReference type="EMBL" id="QVQA01000197">
    <property type="protein sequence ID" value="KAF5093898.1"/>
    <property type="molecule type" value="Genomic_DNA"/>
</dbReference>
<reference evidence="1 2" key="1">
    <citation type="journal article" date="2020" name="Front. Microbiol.">
        <title>Phenotypic and Genetic Characterization of the Cheese Ripening Yeast Geotrichum candidum.</title>
        <authorList>
            <person name="Perkins V."/>
            <person name="Vignola S."/>
            <person name="Lessard M.H."/>
            <person name="Plante P.L."/>
            <person name="Corbeil J."/>
            <person name="Dugat-Bony E."/>
            <person name="Frenette M."/>
            <person name="Labrie S."/>
        </authorList>
    </citation>
    <scope>NUCLEOTIDE SEQUENCE [LARGE SCALE GENOMIC DNA]</scope>
    <source>
        <strain evidence="1 2">LMA-1147</strain>
    </source>
</reference>
<keyword evidence="2" id="KW-1185">Reference proteome</keyword>
<protein>
    <submittedName>
        <fullName evidence="1">Uncharacterized protein</fullName>
    </submittedName>
</protein>
<evidence type="ECO:0000313" key="2">
    <source>
        <dbReference type="Proteomes" id="UP000744676"/>
    </source>
</evidence>
<organism evidence="1 2">
    <name type="scientific">Geotrichum galactomycetum</name>
    <dbReference type="NCBI Taxonomy" id="27317"/>
    <lineage>
        <taxon>Eukaryota</taxon>
        <taxon>Fungi</taxon>
        <taxon>Dikarya</taxon>
        <taxon>Ascomycota</taxon>
        <taxon>Saccharomycotina</taxon>
        <taxon>Dipodascomycetes</taxon>
        <taxon>Dipodascales</taxon>
        <taxon>Dipodascaceae</taxon>
        <taxon>Geotrichum</taxon>
    </lineage>
</organism>
<evidence type="ECO:0000313" key="1">
    <source>
        <dbReference type="EMBL" id="KAF5093898.1"/>
    </source>
</evidence>
<dbReference type="Proteomes" id="UP000744676">
    <property type="component" value="Unassembled WGS sequence"/>
</dbReference>
<proteinExistence type="predicted"/>
<sequence length="160" mass="17726">MSDIGIHAWSEVTCTPNPVFLVSDHRVPTFLQGLLGTDIVSFPDIYFHVTALSTFASLIAPFGGFFASGLKRAFKVKDFGDTIPGHGGIVDRFDCQFLMGFFTYLYYDTFVATHGVAFDVVLQSAIMNLDPKDQMILAESLSKYLVNNGLVHEKILECFV</sequence>
<gene>
    <name evidence="1" type="ORF">D0Z00_003797</name>
</gene>